<dbReference type="InterPro" id="IPR040445">
    <property type="entry name" value="Kir_TM"/>
</dbReference>
<accession>A0A9J7N316</accession>
<keyword evidence="4 17" id="KW-0812">Transmembrane</keyword>
<dbReference type="KEGG" id="bfo:118426070"/>
<evidence type="ECO:0000313" key="22">
    <source>
        <dbReference type="Proteomes" id="UP000001554"/>
    </source>
</evidence>
<dbReference type="GeneID" id="118426070"/>
<dbReference type="PRINTS" id="PR01320">
    <property type="entry name" value="KIRCHANNEL"/>
</dbReference>
<evidence type="ECO:0000256" key="5">
    <source>
        <dbReference type="ARBA" id="ARBA00022882"/>
    </source>
</evidence>
<evidence type="ECO:0000256" key="12">
    <source>
        <dbReference type="ARBA" id="ARBA00061604"/>
    </source>
</evidence>
<feature type="compositionally biased region" description="Polar residues" evidence="18">
    <location>
        <begin position="34"/>
        <end position="51"/>
    </location>
</feature>
<feature type="compositionally biased region" description="Low complexity" evidence="18">
    <location>
        <begin position="462"/>
        <end position="477"/>
    </location>
</feature>
<keyword evidence="7 19" id="KW-1133">Transmembrane helix</keyword>
<dbReference type="Pfam" id="PF01007">
    <property type="entry name" value="IRK"/>
    <property type="match status" value="1"/>
</dbReference>
<gene>
    <name evidence="23" type="primary">LOC118426070</name>
</gene>
<evidence type="ECO:0000256" key="14">
    <source>
        <dbReference type="ARBA" id="ARBA00072191"/>
    </source>
</evidence>
<dbReference type="PANTHER" id="PTHR11767">
    <property type="entry name" value="INWARD RECTIFIER POTASSIUM CHANNEL"/>
    <property type="match status" value="1"/>
</dbReference>
<evidence type="ECO:0000256" key="3">
    <source>
        <dbReference type="ARBA" id="ARBA00022538"/>
    </source>
</evidence>
<reference evidence="23" key="2">
    <citation type="submission" date="2025-08" db="UniProtKB">
        <authorList>
            <consortium name="RefSeq"/>
        </authorList>
    </citation>
    <scope>IDENTIFICATION</scope>
    <source>
        <strain evidence="23">S238N-H82</strain>
        <tissue evidence="23">Testes</tissue>
    </source>
</reference>
<evidence type="ECO:0000256" key="11">
    <source>
        <dbReference type="ARBA" id="ARBA00034430"/>
    </source>
</evidence>
<evidence type="ECO:0000256" key="18">
    <source>
        <dbReference type="SAM" id="MobiDB-lite"/>
    </source>
</evidence>
<organism evidence="22 23">
    <name type="scientific">Branchiostoma floridae</name>
    <name type="common">Florida lancelet</name>
    <name type="synonym">Amphioxus</name>
    <dbReference type="NCBI Taxonomy" id="7739"/>
    <lineage>
        <taxon>Eukaryota</taxon>
        <taxon>Metazoa</taxon>
        <taxon>Chordata</taxon>
        <taxon>Cephalochordata</taxon>
        <taxon>Leptocardii</taxon>
        <taxon>Amphioxiformes</taxon>
        <taxon>Branchiostomatidae</taxon>
        <taxon>Branchiostoma</taxon>
    </lineage>
</organism>
<feature type="domain" description="Inward rectifier potassium channel C-terminal" evidence="21">
    <location>
        <begin position="287"/>
        <end position="454"/>
    </location>
</feature>
<feature type="transmembrane region" description="Helical" evidence="19">
    <location>
        <begin position="251"/>
        <end position="275"/>
    </location>
</feature>
<comment type="catalytic activity">
    <reaction evidence="11">
        <text>K(+)(in) = K(+)(out)</text>
        <dbReference type="Rhea" id="RHEA:29463"/>
        <dbReference type="ChEBI" id="CHEBI:29103"/>
    </reaction>
</comment>
<feature type="domain" description="Potassium channel inwardly rectifying transmembrane" evidence="20">
    <location>
        <begin position="142"/>
        <end position="280"/>
    </location>
</feature>
<keyword evidence="2 17" id="KW-0813">Transport</keyword>
<evidence type="ECO:0000256" key="6">
    <source>
        <dbReference type="ARBA" id="ARBA00022958"/>
    </source>
</evidence>
<name>A0A9J7N316_BRAFL</name>
<dbReference type="InterPro" id="IPR016449">
    <property type="entry name" value="K_chnl_inward-rec_Kir"/>
</dbReference>
<evidence type="ECO:0000256" key="7">
    <source>
        <dbReference type="ARBA" id="ARBA00022989"/>
    </source>
</evidence>
<evidence type="ECO:0000256" key="15">
    <source>
        <dbReference type="ARBA" id="ARBA00076077"/>
    </source>
</evidence>
<keyword evidence="5 17" id="KW-0851">Voltage-gated channel</keyword>
<dbReference type="FunFam" id="1.10.287.70:FF:000019">
    <property type="entry name" value="G protein-activated inward rectifier potassium channel 1"/>
    <property type="match status" value="1"/>
</dbReference>
<evidence type="ECO:0000259" key="20">
    <source>
        <dbReference type="Pfam" id="PF01007"/>
    </source>
</evidence>
<evidence type="ECO:0000256" key="16">
    <source>
        <dbReference type="ARBA" id="ARBA00081071"/>
    </source>
</evidence>
<evidence type="ECO:0000256" key="17">
    <source>
        <dbReference type="RuleBase" id="RU003822"/>
    </source>
</evidence>
<dbReference type="Gene3D" id="1.10.287.70">
    <property type="match status" value="1"/>
</dbReference>
<evidence type="ECO:0000256" key="2">
    <source>
        <dbReference type="ARBA" id="ARBA00022448"/>
    </source>
</evidence>
<proteinExistence type="inferred from homology"/>
<evidence type="ECO:0000256" key="10">
    <source>
        <dbReference type="ARBA" id="ARBA00023303"/>
    </source>
</evidence>
<dbReference type="GO" id="GO:0005886">
    <property type="term" value="C:plasma membrane"/>
    <property type="evidence" value="ECO:0000318"/>
    <property type="project" value="GO_Central"/>
</dbReference>
<keyword evidence="6 17" id="KW-0630">Potassium</keyword>
<feature type="region of interest" description="Disordered" evidence="18">
    <location>
        <begin position="30"/>
        <end position="59"/>
    </location>
</feature>
<comment type="subunit">
    <text evidence="13">Associates with KCNJ3/GIRK1 to form a G-protein-activated heteromultimer pore-forming unit. Interacts (via PDZ-binding motif) with SNX27 (via PDZ domain); the interaction is required when endocytosed to prevent degradation in lysosomes and promote recycling to the plasma membrane.</text>
</comment>
<dbReference type="GO" id="GO:0034765">
    <property type="term" value="P:regulation of monoatomic ion transmembrane transport"/>
    <property type="evidence" value="ECO:0000318"/>
    <property type="project" value="GO_Central"/>
</dbReference>
<dbReference type="OMA" id="TMHGMNG"/>
<dbReference type="OrthoDB" id="273257at2759"/>
<keyword evidence="10 17" id="KW-0407">Ion channel</keyword>
<feature type="region of interest" description="Disordered" evidence="18">
    <location>
        <begin position="449"/>
        <end position="496"/>
    </location>
</feature>
<comment type="subcellular location">
    <subcellularLocation>
        <location evidence="1 17">Membrane</location>
        <topology evidence="1 17">Multi-pass membrane protein</topology>
    </subcellularLocation>
</comment>
<keyword evidence="9 19" id="KW-0472">Membrane</keyword>
<protein>
    <recommendedName>
        <fullName evidence="14">G protein-activated inward rectifier potassium channel 3</fullName>
    </recommendedName>
    <alternativeName>
        <fullName evidence="16">Inward rectifier K(+) channel Kir3.3</fullName>
    </alternativeName>
    <alternativeName>
        <fullName evidence="15">Potassium channel, inwardly rectifying subfamily J member 9</fullName>
    </alternativeName>
</protein>
<evidence type="ECO:0000256" key="9">
    <source>
        <dbReference type="ARBA" id="ARBA00023136"/>
    </source>
</evidence>
<dbReference type="Gene3D" id="2.60.40.1400">
    <property type="entry name" value="G protein-activated inward rectifier potassium channel 1"/>
    <property type="match status" value="1"/>
</dbReference>
<feature type="transmembrane region" description="Helical" evidence="19">
    <location>
        <begin position="178"/>
        <end position="199"/>
    </location>
</feature>
<sequence>MTTTSLDLPLTVFGPFHQRRDSGLCDALLPPRSGQPSPEPSCSLQSGTRSPCSEPDVTLTQPTRLYGLSGLQTNVRRERPRSRGLVPKKARFPAWQHFRNGDCGTMLGRKTFTADQYLYSKSPLLHHDFKQKKKKHVRQRFVEKNGHCNVSHGNIREPTRYLVDIFTTVIDLKWRYNLFIFSSVFITSWLCFGFIWWVICFAHGDFEPQEEGFTPCVNQVYGFTSAFLFSVETQTTIGYGSRHITPECPEAVFLLLLQCICGLIINAFLLGCIFAKVAQPKKRAHTLMFSNVCTISKRDGVMCLMFRVGDLRKSHIVEAHVRAQLIRSYTTPEGEFIPVLQEDLDVGYDDGLDRLFLVTPVIVCHEIDEDSPFWDMTPEEILAGDFEVVVILEGTVEATGMTTQARSSYTPDEIKWGHRFEPITTIEDGRYQVDYSKFNTTIEIPTPRSSAREIMGFSTPTSKRSSSRRSSSLSSGKSIDDEDEDKSSSGVVFEDELNGSVGNAVDKYAYPMSSGLSEDVRTGRVRVIPESKV</sequence>
<evidence type="ECO:0000259" key="21">
    <source>
        <dbReference type="Pfam" id="PF17655"/>
    </source>
</evidence>
<keyword evidence="3 17" id="KW-0633">Potassium transport</keyword>
<keyword evidence="8 17" id="KW-0406">Ion transport</keyword>
<evidence type="ECO:0000256" key="1">
    <source>
        <dbReference type="ARBA" id="ARBA00004141"/>
    </source>
</evidence>
<evidence type="ECO:0000256" key="8">
    <source>
        <dbReference type="ARBA" id="ARBA00023065"/>
    </source>
</evidence>
<keyword evidence="22" id="KW-1185">Reference proteome</keyword>
<dbReference type="Pfam" id="PF17655">
    <property type="entry name" value="IRK_C"/>
    <property type="match status" value="1"/>
</dbReference>
<evidence type="ECO:0000256" key="13">
    <source>
        <dbReference type="ARBA" id="ARBA00062687"/>
    </source>
</evidence>
<evidence type="ECO:0000256" key="19">
    <source>
        <dbReference type="SAM" id="Phobius"/>
    </source>
</evidence>
<dbReference type="RefSeq" id="XP_035691217.1">
    <property type="nucleotide sequence ID" value="XM_035835324.1"/>
</dbReference>
<dbReference type="InterPro" id="IPR014756">
    <property type="entry name" value="Ig_E-set"/>
</dbReference>
<comment type="similarity">
    <text evidence="12">Belongs to the inward rectifier-type potassium channel (TC 1.A.2.1) family. KCNJ9 subfamily.</text>
</comment>
<evidence type="ECO:0000313" key="23">
    <source>
        <dbReference type="RefSeq" id="XP_035691217.1"/>
    </source>
</evidence>
<dbReference type="SUPFAM" id="SSF81324">
    <property type="entry name" value="Voltage-gated potassium channels"/>
    <property type="match status" value="1"/>
</dbReference>
<dbReference type="FunFam" id="2.60.40.1400:FF:000001">
    <property type="entry name" value="G protein-activated inward rectifier potassium channel 2"/>
    <property type="match status" value="1"/>
</dbReference>
<dbReference type="AlphaFoldDB" id="A0A9J7N316"/>
<dbReference type="InterPro" id="IPR041647">
    <property type="entry name" value="IRK_C"/>
</dbReference>
<dbReference type="PANTHER" id="PTHR11767:SF111">
    <property type="entry name" value="INWARD RECTIFIER POTASSIUM CHANNEL 2-LIKE"/>
    <property type="match status" value="1"/>
</dbReference>
<dbReference type="GO" id="GO:0005242">
    <property type="term" value="F:inward rectifier potassium channel activity"/>
    <property type="evidence" value="ECO:0000318"/>
    <property type="project" value="GO_Central"/>
</dbReference>
<dbReference type="InterPro" id="IPR013518">
    <property type="entry name" value="K_chnl_inward-rec_Kir_cyto"/>
</dbReference>
<reference evidence="22" key="1">
    <citation type="journal article" date="2020" name="Nat. Ecol. Evol.">
        <title>Deeply conserved synteny resolves early events in vertebrate evolution.</title>
        <authorList>
            <person name="Simakov O."/>
            <person name="Marletaz F."/>
            <person name="Yue J.X."/>
            <person name="O'Connell B."/>
            <person name="Jenkins J."/>
            <person name="Brandt A."/>
            <person name="Calef R."/>
            <person name="Tung C.H."/>
            <person name="Huang T.K."/>
            <person name="Schmutz J."/>
            <person name="Satoh N."/>
            <person name="Yu J.K."/>
            <person name="Putnam N.H."/>
            <person name="Green R.E."/>
            <person name="Rokhsar D.S."/>
        </authorList>
    </citation>
    <scope>NUCLEOTIDE SEQUENCE [LARGE SCALE GENOMIC DNA]</scope>
    <source>
        <strain evidence="22">S238N-H82</strain>
    </source>
</reference>
<dbReference type="GO" id="GO:1990573">
    <property type="term" value="P:potassium ion import across plasma membrane"/>
    <property type="evidence" value="ECO:0000318"/>
    <property type="project" value="GO_Central"/>
</dbReference>
<dbReference type="Proteomes" id="UP000001554">
    <property type="component" value="Chromosome 11"/>
</dbReference>
<dbReference type="GO" id="GO:0034702">
    <property type="term" value="C:monoatomic ion channel complex"/>
    <property type="evidence" value="ECO:0007669"/>
    <property type="project" value="UniProtKB-KW"/>
</dbReference>
<evidence type="ECO:0000256" key="4">
    <source>
        <dbReference type="ARBA" id="ARBA00022692"/>
    </source>
</evidence>
<dbReference type="SUPFAM" id="SSF81296">
    <property type="entry name" value="E set domains"/>
    <property type="match status" value="1"/>
</dbReference>